<dbReference type="AlphaFoldDB" id="A0A2G5UPY3"/>
<comment type="caution">
    <text evidence="1">The sequence shown here is derived from an EMBL/GenBank/DDBJ whole genome shotgun (WGS) entry which is preliminary data.</text>
</comment>
<protein>
    <submittedName>
        <fullName evidence="1">Uncharacterized protein</fullName>
    </submittedName>
</protein>
<dbReference type="EMBL" id="PDUG01000003">
    <property type="protein sequence ID" value="PIC41503.1"/>
    <property type="molecule type" value="Genomic_DNA"/>
</dbReference>
<evidence type="ECO:0000313" key="2">
    <source>
        <dbReference type="Proteomes" id="UP000230233"/>
    </source>
</evidence>
<accession>A0A2G5UPY3</accession>
<organism evidence="1 2">
    <name type="scientific">Caenorhabditis nigoni</name>
    <dbReference type="NCBI Taxonomy" id="1611254"/>
    <lineage>
        <taxon>Eukaryota</taxon>
        <taxon>Metazoa</taxon>
        <taxon>Ecdysozoa</taxon>
        <taxon>Nematoda</taxon>
        <taxon>Chromadorea</taxon>
        <taxon>Rhabditida</taxon>
        <taxon>Rhabditina</taxon>
        <taxon>Rhabditomorpha</taxon>
        <taxon>Rhabditoidea</taxon>
        <taxon>Rhabditidae</taxon>
        <taxon>Peloderinae</taxon>
        <taxon>Caenorhabditis</taxon>
    </lineage>
</organism>
<sequence length="75" mass="8499">MKRENMSQIVFYVGKIKLDIQSLRNTLPNLRRIGITCLKAEPDEKRQSEHSKPFESVSLRCSTPATASCPYSVCP</sequence>
<proteinExistence type="predicted"/>
<gene>
    <name evidence="1" type="primary">Cnig_chr_III.g8899</name>
    <name evidence="1" type="ORF">B9Z55_008899</name>
</gene>
<evidence type="ECO:0000313" key="1">
    <source>
        <dbReference type="EMBL" id="PIC41503.1"/>
    </source>
</evidence>
<keyword evidence="2" id="KW-1185">Reference proteome</keyword>
<dbReference type="OrthoDB" id="5832245at2759"/>
<reference evidence="2" key="1">
    <citation type="submission" date="2017-10" db="EMBL/GenBank/DDBJ databases">
        <title>Rapid genome shrinkage in a self-fertile nematode reveals novel sperm competition proteins.</title>
        <authorList>
            <person name="Yin D."/>
            <person name="Schwarz E.M."/>
            <person name="Thomas C.G."/>
            <person name="Felde R.L."/>
            <person name="Korf I.F."/>
            <person name="Cutter A.D."/>
            <person name="Schartner C.M."/>
            <person name="Ralston E.J."/>
            <person name="Meyer B.J."/>
            <person name="Haag E.S."/>
        </authorList>
    </citation>
    <scope>NUCLEOTIDE SEQUENCE [LARGE SCALE GENOMIC DNA]</scope>
    <source>
        <strain evidence="2">JU1422</strain>
    </source>
</reference>
<dbReference type="Proteomes" id="UP000230233">
    <property type="component" value="Chromosome III"/>
</dbReference>
<name>A0A2G5UPY3_9PELO</name>